<name>A0A1V0N268_9ARCH</name>
<feature type="transmembrane region" description="Helical" evidence="5">
    <location>
        <begin position="48"/>
        <end position="67"/>
    </location>
</feature>
<dbReference type="EMBL" id="CP015363">
    <property type="protein sequence ID" value="ARD84186.1"/>
    <property type="molecule type" value="Genomic_DNA"/>
</dbReference>
<feature type="transmembrane region" description="Helical" evidence="5">
    <location>
        <begin position="106"/>
        <end position="123"/>
    </location>
</feature>
<feature type="transmembrane region" description="Helical" evidence="5">
    <location>
        <begin position="180"/>
        <end position="204"/>
    </location>
</feature>
<feature type="transmembrane region" description="Helical" evidence="5">
    <location>
        <begin position="149"/>
        <end position="174"/>
    </location>
</feature>
<feature type="transmembrane region" description="Helical" evidence="5">
    <location>
        <begin position="79"/>
        <end position="100"/>
    </location>
</feature>
<dbReference type="RefSeq" id="WP_081141433.1">
    <property type="nucleotide sequence ID" value="NZ_CP015363.1"/>
</dbReference>
<organism evidence="6 7">
    <name type="scientific">Ferroplasma acidiphilum</name>
    <dbReference type="NCBI Taxonomy" id="74969"/>
    <lineage>
        <taxon>Archaea</taxon>
        <taxon>Methanobacteriati</taxon>
        <taxon>Thermoplasmatota</taxon>
        <taxon>Thermoplasmata</taxon>
        <taxon>Thermoplasmatales</taxon>
        <taxon>Ferroplasmaceae</taxon>
        <taxon>Ferroplasma</taxon>
    </lineage>
</organism>
<keyword evidence="3 5" id="KW-1133">Transmembrane helix</keyword>
<feature type="transmembrane region" description="Helical" evidence="5">
    <location>
        <begin position="9"/>
        <end position="42"/>
    </location>
</feature>
<comment type="similarity">
    <text evidence="5">Belongs to the 4-toluene sulfonate uptake permease (TSUP) (TC 2.A.102) family.</text>
</comment>
<keyword evidence="2 5" id="KW-0812">Transmembrane</keyword>
<evidence type="ECO:0000256" key="4">
    <source>
        <dbReference type="ARBA" id="ARBA00023136"/>
    </source>
</evidence>
<dbReference type="InterPro" id="IPR002781">
    <property type="entry name" value="TM_pro_TauE-like"/>
</dbReference>
<comment type="subcellular location">
    <subcellularLocation>
        <location evidence="5">Cell membrane</location>
        <topology evidence="5">Multi-pass membrane protein</topology>
    </subcellularLocation>
    <subcellularLocation>
        <location evidence="1">Membrane</location>
        <topology evidence="1">Multi-pass membrane protein</topology>
    </subcellularLocation>
</comment>
<dbReference type="GeneID" id="31675773"/>
<proteinExistence type="inferred from homology"/>
<evidence type="ECO:0000256" key="1">
    <source>
        <dbReference type="ARBA" id="ARBA00004141"/>
    </source>
</evidence>
<dbReference type="PANTHER" id="PTHR43701">
    <property type="entry name" value="MEMBRANE TRANSPORTER PROTEIN MJ0441-RELATED"/>
    <property type="match status" value="1"/>
</dbReference>
<dbReference type="Pfam" id="PF01925">
    <property type="entry name" value="TauE"/>
    <property type="match status" value="1"/>
</dbReference>
<feature type="transmembrane region" description="Helical" evidence="5">
    <location>
        <begin position="257"/>
        <end position="282"/>
    </location>
</feature>
<feature type="transmembrane region" description="Helical" evidence="5">
    <location>
        <begin position="216"/>
        <end position="237"/>
    </location>
</feature>
<dbReference type="Proteomes" id="UP000192050">
    <property type="component" value="Chromosome"/>
</dbReference>
<dbReference type="STRING" id="74969.FAD_0264"/>
<dbReference type="PANTHER" id="PTHR43701:SF2">
    <property type="entry name" value="MEMBRANE TRANSPORTER PROTEIN YJNA-RELATED"/>
    <property type="match status" value="1"/>
</dbReference>
<keyword evidence="5" id="KW-1003">Cell membrane</keyword>
<evidence type="ECO:0000313" key="7">
    <source>
        <dbReference type="Proteomes" id="UP000192050"/>
    </source>
</evidence>
<protein>
    <recommendedName>
        <fullName evidence="5">Probable membrane transporter protein</fullName>
    </recommendedName>
</protein>
<evidence type="ECO:0000256" key="3">
    <source>
        <dbReference type="ARBA" id="ARBA00022989"/>
    </source>
</evidence>
<sequence>MIDVTLIQYILAIISGIAVGFSLGLIGGGGSILAVPLFIYFVGINHPHLAIGTTALAVGITAYINFAQHLRRKNANIKLGGVFALVGIVGVLVGSTIGLIIKGGELLFFFSMLMIIIGIYMYISKCRAVPNEDCKELAKQTNYGKVSGYSLIVGFASGFFGIGGGFLIVPGLLASSKIKINMAIGTSLLAVGTFGIVTAIRYSIVAPGLQFISSGMIGDVLFLVAIVYVIGGIFGGYLGTKLSVNLGGRKGTLRKVFSIIIILVGIYVAYESYPALVHMLFIL</sequence>
<gene>
    <name evidence="6" type="ORF">FAD_0264</name>
</gene>
<dbReference type="GO" id="GO:0005886">
    <property type="term" value="C:plasma membrane"/>
    <property type="evidence" value="ECO:0007669"/>
    <property type="project" value="UniProtKB-SubCell"/>
</dbReference>
<keyword evidence="4 5" id="KW-0472">Membrane</keyword>
<evidence type="ECO:0000313" key="6">
    <source>
        <dbReference type="EMBL" id="ARD84186.1"/>
    </source>
</evidence>
<dbReference type="OrthoDB" id="12267at2157"/>
<keyword evidence="7" id="KW-1185">Reference proteome</keyword>
<evidence type="ECO:0000256" key="5">
    <source>
        <dbReference type="RuleBase" id="RU363041"/>
    </source>
</evidence>
<dbReference type="KEGG" id="fai:FAD_0264"/>
<dbReference type="InterPro" id="IPR051598">
    <property type="entry name" value="TSUP/Inactive_protease-like"/>
</dbReference>
<evidence type="ECO:0000256" key="2">
    <source>
        <dbReference type="ARBA" id="ARBA00022692"/>
    </source>
</evidence>
<accession>A0A1V0N268</accession>
<dbReference type="AlphaFoldDB" id="A0A1V0N268"/>
<reference evidence="6 7" key="1">
    <citation type="submission" date="2011-10" db="EMBL/GenBank/DDBJ databases">
        <title>Metabolic and evolutionary patterns in the extreme acidophile Ferroplasma acidiphilum.</title>
        <authorList>
            <person name="Golyshina O.V."/>
            <person name="Kozyavkin S.A."/>
            <person name="Tatusov R.L."/>
            <person name="Slesarev A.I."/>
            <person name="Golyshin P.N."/>
        </authorList>
    </citation>
    <scope>NUCLEOTIDE SEQUENCE [LARGE SCALE GENOMIC DNA]</scope>
    <source>
        <strain evidence="7">Y</strain>
    </source>
</reference>